<dbReference type="Gene3D" id="3.50.50.60">
    <property type="entry name" value="FAD/NAD(P)-binding domain"/>
    <property type="match status" value="1"/>
</dbReference>
<dbReference type="SUPFAM" id="SSF160996">
    <property type="entry name" value="HI0933 insert domain-like"/>
    <property type="match status" value="1"/>
</dbReference>
<comment type="caution">
    <text evidence="2">The sequence shown here is derived from an EMBL/GenBank/DDBJ whole genome shotgun (WGS) entry which is preliminary data.</text>
</comment>
<dbReference type="InterPro" id="IPR004792">
    <property type="entry name" value="BaiN-like"/>
</dbReference>
<dbReference type="Proteomes" id="UP001189429">
    <property type="component" value="Unassembled WGS sequence"/>
</dbReference>
<dbReference type="InterPro" id="IPR055178">
    <property type="entry name" value="RsdA/BaiN/AoA(So)-like_dom"/>
</dbReference>
<proteinExistence type="predicted"/>
<feature type="domain" description="RsdA/BaiN/AoA(So)-like insert" evidence="1">
    <location>
        <begin position="18"/>
        <end position="185"/>
    </location>
</feature>
<evidence type="ECO:0000313" key="3">
    <source>
        <dbReference type="Proteomes" id="UP001189429"/>
    </source>
</evidence>
<feature type="non-terminal residue" evidence="2">
    <location>
        <position position="1"/>
    </location>
</feature>
<reference evidence="2" key="1">
    <citation type="submission" date="2023-10" db="EMBL/GenBank/DDBJ databases">
        <authorList>
            <person name="Chen Y."/>
            <person name="Shah S."/>
            <person name="Dougan E. K."/>
            <person name="Thang M."/>
            <person name="Chan C."/>
        </authorList>
    </citation>
    <scope>NUCLEOTIDE SEQUENCE [LARGE SCALE GENOMIC DNA]</scope>
</reference>
<sequence>DLAYQIATRFRMPLHDVRPGLVPLRCDGEEMRWAREIPGATLPVRASVGEVSFAENLLFTHRGLSGPVVLQISSFLGEDREVVIDLIPDQQERQLFNWIKSYAIRHPTAHALSAVRELMRRPGGAGFKRLADAWWSNVAAKGCGVPEDARFADISAKGPLRRLAKQLKHWRVRFDRTEGYPKAEVTCGGVGCESLSPESMEAKEWPGLFFVGESVDVTGWLGGYNLQWGGMWVQSARADDKRSSLRNICRACAAVRLGLRGTPKAIAGRVVDLAARIGCSDRRVGFATASRSEHLVGSRLVLQW</sequence>
<gene>
    <name evidence="2" type="ORF">PCOR1329_LOCUS18414</name>
</gene>
<dbReference type="PANTHER" id="PTHR42887">
    <property type="entry name" value="OS12G0638800 PROTEIN"/>
    <property type="match status" value="1"/>
</dbReference>
<dbReference type="PANTHER" id="PTHR42887:SF2">
    <property type="entry name" value="OS12G0638800 PROTEIN"/>
    <property type="match status" value="1"/>
</dbReference>
<dbReference type="Gene3D" id="2.40.30.10">
    <property type="entry name" value="Translation factors"/>
    <property type="match status" value="1"/>
</dbReference>
<evidence type="ECO:0000313" key="2">
    <source>
        <dbReference type="EMBL" id="CAK0814935.1"/>
    </source>
</evidence>
<dbReference type="EMBL" id="CAUYUJ010005781">
    <property type="protein sequence ID" value="CAK0814935.1"/>
    <property type="molecule type" value="Genomic_DNA"/>
</dbReference>
<organism evidence="2 3">
    <name type="scientific">Prorocentrum cordatum</name>
    <dbReference type="NCBI Taxonomy" id="2364126"/>
    <lineage>
        <taxon>Eukaryota</taxon>
        <taxon>Sar</taxon>
        <taxon>Alveolata</taxon>
        <taxon>Dinophyceae</taxon>
        <taxon>Prorocentrales</taxon>
        <taxon>Prorocentraceae</taxon>
        <taxon>Prorocentrum</taxon>
    </lineage>
</organism>
<dbReference type="Pfam" id="PF22780">
    <property type="entry name" value="HI0933_like_1st"/>
    <property type="match status" value="1"/>
</dbReference>
<dbReference type="InterPro" id="IPR036188">
    <property type="entry name" value="FAD/NAD-bd_sf"/>
</dbReference>
<evidence type="ECO:0000259" key="1">
    <source>
        <dbReference type="Pfam" id="PF22780"/>
    </source>
</evidence>
<accession>A0ABN9R7T4</accession>
<protein>
    <recommendedName>
        <fullName evidence="1">RsdA/BaiN/AoA(So)-like insert domain-containing protein</fullName>
    </recommendedName>
</protein>
<name>A0ABN9R7T4_9DINO</name>
<keyword evidence="3" id="KW-1185">Reference proteome</keyword>